<reference evidence="1 2" key="1">
    <citation type="submission" date="2018-07" db="EMBL/GenBank/DDBJ databases">
        <title>Comparative genomes isolates from brazilian mangrove.</title>
        <authorList>
            <person name="De Araujo J.E."/>
            <person name="Taketani R.G."/>
            <person name="Silva M.C.P."/>
            <person name="Lourenco M.V."/>
            <person name="Oliveira V.M."/>
            <person name="Andreote F.D."/>
        </authorList>
    </citation>
    <scope>NUCLEOTIDE SEQUENCE [LARGE SCALE GENOMIC DNA]</scope>
    <source>
        <strain evidence="1 2">HEX PRIS-MGV</strain>
    </source>
</reference>
<dbReference type="AlphaFoldDB" id="A0A368KN69"/>
<name>A0A368KN69_9BACT</name>
<accession>A0A368KN69</accession>
<dbReference type="Proteomes" id="UP000253562">
    <property type="component" value="Unassembled WGS sequence"/>
</dbReference>
<evidence type="ECO:0000313" key="2">
    <source>
        <dbReference type="Proteomes" id="UP000253562"/>
    </source>
</evidence>
<proteinExistence type="predicted"/>
<dbReference type="OrthoDB" id="231497at2"/>
<comment type="caution">
    <text evidence="1">The sequence shown here is derived from an EMBL/GenBank/DDBJ whole genome shotgun (WGS) entry which is preliminary data.</text>
</comment>
<gene>
    <name evidence="1" type="ORF">DTL42_25780</name>
</gene>
<evidence type="ECO:0000313" key="1">
    <source>
        <dbReference type="EMBL" id="RCS40775.1"/>
    </source>
</evidence>
<dbReference type="EMBL" id="QPEX01000046">
    <property type="protein sequence ID" value="RCS40775.1"/>
    <property type="molecule type" value="Genomic_DNA"/>
</dbReference>
<organism evidence="1 2">
    <name type="scientific">Bremerella cremea</name>
    <dbReference type="NCBI Taxonomy" id="1031537"/>
    <lineage>
        <taxon>Bacteria</taxon>
        <taxon>Pseudomonadati</taxon>
        <taxon>Planctomycetota</taxon>
        <taxon>Planctomycetia</taxon>
        <taxon>Pirellulales</taxon>
        <taxon>Pirellulaceae</taxon>
        <taxon>Bremerella</taxon>
    </lineage>
</organism>
<dbReference type="RefSeq" id="WP_114373855.1">
    <property type="nucleotide sequence ID" value="NZ_QPEX01000046.1"/>
</dbReference>
<sequence length="423" mass="47115">MTRPQNQSSPCRGSGWLSLVVVCLVVRGSFAAPLDYEEAPIHYSQATPETAISRLQTELESGQRQLISSGDQGYLRAVLQELEVPESSQMLTFLKSSMQRPLIEPQNPRALYFGDDAYVGYVPGGILELIVPDPRLGLVFYTMEAHNGQPMIQHQVARCMTCHASSRTKRIPGLQARSMFTDPTGQPVISAGSFRTDHSSPLEKRWGGWFVSGTHGETAHLGNMQLPDSKRPKQPVVNTHGLNVTDLSSLTDVSKHLTPHSDIVALLVFEHQIDAHNWMVRVNYAYQLGQHQPESESSPPNWQAEADALVKHLLFIDENPLKQPVQGTSDFASEFARRGPFDSQGRSLREFDLSTRIFKYPCSYTIHCQLFQALPAEARQYVLGQMQTALQTPADSPWSESLSRYTEAERTAALAMLAELTQP</sequence>
<evidence type="ECO:0008006" key="3">
    <source>
        <dbReference type="Google" id="ProtNLM"/>
    </source>
</evidence>
<protein>
    <recommendedName>
        <fullName evidence="3">Cytochrome c domain-containing protein</fullName>
    </recommendedName>
</protein>